<name>A0A376BBF2_9ASCO</name>
<dbReference type="SUPFAM" id="SSF52540">
    <property type="entry name" value="P-loop containing nucleoside triphosphate hydrolases"/>
    <property type="match status" value="2"/>
</dbReference>
<dbReference type="InterPro" id="IPR027417">
    <property type="entry name" value="P-loop_NTPase"/>
</dbReference>
<keyword evidence="22" id="KW-1185">Reference proteome</keyword>
<feature type="compositionally biased region" description="Low complexity" evidence="17">
    <location>
        <begin position="35"/>
        <end position="46"/>
    </location>
</feature>
<dbReference type="PROSITE" id="PS51194">
    <property type="entry name" value="HELICASE_CTER"/>
    <property type="match status" value="1"/>
</dbReference>
<evidence type="ECO:0000256" key="12">
    <source>
        <dbReference type="ARBA" id="ARBA00022840"/>
    </source>
</evidence>
<dbReference type="CDD" id="cd18787">
    <property type="entry name" value="SF2_C_DEAD"/>
    <property type="match status" value="1"/>
</dbReference>
<gene>
    <name evidence="21" type="ORF">SCODWIG_03707</name>
</gene>
<evidence type="ECO:0000256" key="15">
    <source>
        <dbReference type="ARBA" id="ARBA00047984"/>
    </source>
</evidence>
<evidence type="ECO:0000313" key="21">
    <source>
        <dbReference type="EMBL" id="SSD61946.1"/>
    </source>
</evidence>
<evidence type="ECO:0000256" key="5">
    <source>
        <dbReference type="ARBA" id="ARBA00019117"/>
    </source>
</evidence>
<feature type="region of interest" description="Disordered" evidence="17">
    <location>
        <begin position="1"/>
        <end position="105"/>
    </location>
</feature>
<comment type="function">
    <text evidence="1">ATP-binding RNA helicase involved in the biogenesis of 60S ribosomal subunits and is required for the normal formation of 25S and 5.8S rRNAs.</text>
</comment>
<feature type="region of interest" description="Disordered" evidence="17">
    <location>
        <begin position="949"/>
        <end position="991"/>
    </location>
</feature>
<dbReference type="InterPro" id="IPR011545">
    <property type="entry name" value="DEAD/DEAH_box_helicase_dom"/>
</dbReference>
<dbReference type="EC" id="3.6.4.13" evidence="4"/>
<evidence type="ECO:0000256" key="10">
    <source>
        <dbReference type="ARBA" id="ARBA00022801"/>
    </source>
</evidence>
<keyword evidence="7" id="KW-0690">Ribosome biogenesis</keyword>
<dbReference type="InterPro" id="IPR012541">
    <property type="entry name" value="DBP10_C"/>
</dbReference>
<evidence type="ECO:0000259" key="19">
    <source>
        <dbReference type="PROSITE" id="PS51194"/>
    </source>
</evidence>
<evidence type="ECO:0000256" key="4">
    <source>
        <dbReference type="ARBA" id="ARBA00012552"/>
    </source>
</evidence>
<dbReference type="PROSITE" id="PS51195">
    <property type="entry name" value="Q_MOTIF"/>
    <property type="match status" value="1"/>
</dbReference>
<keyword evidence="14" id="KW-0539">Nucleus</keyword>
<evidence type="ECO:0000256" key="13">
    <source>
        <dbReference type="ARBA" id="ARBA00022884"/>
    </source>
</evidence>
<dbReference type="SMART" id="SM00487">
    <property type="entry name" value="DEXDc"/>
    <property type="match status" value="1"/>
</dbReference>
<proteinExistence type="inferred from homology"/>
<feature type="compositionally biased region" description="Basic residues" evidence="17">
    <location>
        <begin position="402"/>
        <end position="413"/>
    </location>
</feature>
<accession>A0A376BBF2</accession>
<evidence type="ECO:0000256" key="7">
    <source>
        <dbReference type="ARBA" id="ARBA00022517"/>
    </source>
</evidence>
<dbReference type="Pfam" id="PF00270">
    <property type="entry name" value="DEAD"/>
    <property type="match status" value="1"/>
</dbReference>
<protein>
    <recommendedName>
        <fullName evidence="5">ATP-dependent RNA helicase DBP10</fullName>
        <ecNumber evidence="4">3.6.4.13</ecNumber>
    </recommendedName>
    <alternativeName>
        <fullName evidence="6">ATP-dependent RNA helicase dbp10</fullName>
    </alternativeName>
</protein>
<evidence type="ECO:0000313" key="22">
    <source>
        <dbReference type="Proteomes" id="UP000262825"/>
    </source>
</evidence>
<feature type="compositionally biased region" description="Basic and acidic residues" evidence="17">
    <location>
        <begin position="57"/>
        <end position="78"/>
    </location>
</feature>
<dbReference type="PANTHER" id="PTHR47959:SF8">
    <property type="entry name" value="RNA HELICASE"/>
    <property type="match status" value="1"/>
</dbReference>
<sequence length="991" mass="112003">MSVTKKRVFRDSHREDSDSEDGFDIANSITLNNASSSDSEGSISSYDEGDYQDIIDYQDKESNSRITEKTREKKKNSQRDILSFPALEVSNKDTNKGKEEGDNGDDDINDYFSLNIANNQANATNKKAKKGSFASFGLSKKLLINISKKGFRQPTPIQRKTIPLILQSRDLVGMARTGSGKTAAFILPMIEKLKTHSAKIGIRAVILSPSRELALQTFKVFKEFSKGTDLRSTLLTGGDSLEDQFGMMMSNPDVVIATPGRFLHLKVEMKLDLKTVEYIVFDEADRLFEMGFQEQLNELLYALPPQRQTLLFSATLPSSLVDFAKAGLSNPVLVRLDTETKISEHLEMLFLTSKNDEREANLLFILQEVIKIPIATTEEILNFKKTIGDDDSASDEESNNNRRNKRKHFKKVKMPSANELPSEKSTIIFVPTRHHVEYITQLLKDCGFLCSYTYGTLDQHARKQQLYNFRCGLTSILVVTDVAARGIDIPILANVINYSLPSSSKIFIHRVGRTARAGNRGWAYSIVSENELPYLLDLELFLGKKILLTPMYESAVELLKNKWVSEGKEEDAFVPPKISYTNRIVLGTCPRLDIESMGDLYKNLMDSNFDLQILKKTALKAERLYSRTRQTASAESVKRSKEVMHGGWDEQNLKFGKNAEKEKLEFLSKLQNRRHKETVFEIGKSPEDGIAILMQRRRKTLAPIQAKAKERRLLIEKERLAGLRHNLEEEVLATKNGQGDDDTDLVSGYTVPEEILKANFEDADDVLGESTHTHKGKKTYRDPNFFISHYAPVSNIQDKQLSLTSGFTNDAAGATFDLNSDDKVQVHKQAVKLTWDKKRKKYVNAQGVDNKKYIIGESGQKLPASFRSGKFEEWSKHRKIGPLRVGAKESSIPTNLLRNPKSAGTDGNVGRNGRFVHKQLKAPKLPDKYRDDYEKQKKKVNKALESGINVKGYNTAGSKSELKSTEQIRKERTIKENKHAKNARPSKRRKF</sequence>
<dbReference type="Pfam" id="PF08147">
    <property type="entry name" value="DBP10CT"/>
    <property type="match status" value="1"/>
</dbReference>
<evidence type="ECO:0000256" key="14">
    <source>
        <dbReference type="ARBA" id="ARBA00023242"/>
    </source>
</evidence>
<feature type="compositionally biased region" description="Acidic residues" evidence="17">
    <location>
        <begin position="389"/>
        <end position="398"/>
    </location>
</feature>
<keyword evidence="13" id="KW-0694">RNA-binding</keyword>
<comment type="subcellular location">
    <subcellularLocation>
        <location evidence="2">Nucleus</location>
        <location evidence="2">Nucleolus</location>
    </subcellularLocation>
</comment>
<keyword evidence="12" id="KW-0067">ATP-binding</keyword>
<dbReference type="CDD" id="cd17959">
    <property type="entry name" value="DEADc_DDX54"/>
    <property type="match status" value="1"/>
</dbReference>
<evidence type="ECO:0000256" key="2">
    <source>
        <dbReference type="ARBA" id="ARBA00004604"/>
    </source>
</evidence>
<feature type="domain" description="Helicase C-terminal" evidence="19">
    <location>
        <begin position="404"/>
        <end position="557"/>
    </location>
</feature>
<reference evidence="22" key="1">
    <citation type="submission" date="2018-06" db="EMBL/GenBank/DDBJ databases">
        <authorList>
            <person name="Guldener U."/>
        </authorList>
    </citation>
    <scope>NUCLEOTIDE SEQUENCE [LARGE SCALE GENOMIC DNA]</scope>
    <source>
        <strain evidence="22">UTAD17</strain>
    </source>
</reference>
<dbReference type="PROSITE" id="PS00039">
    <property type="entry name" value="DEAD_ATP_HELICASE"/>
    <property type="match status" value="1"/>
</dbReference>
<dbReference type="GO" id="GO:0016887">
    <property type="term" value="F:ATP hydrolysis activity"/>
    <property type="evidence" value="ECO:0007669"/>
    <property type="project" value="RHEA"/>
</dbReference>
<dbReference type="Gene3D" id="3.40.50.300">
    <property type="entry name" value="P-loop containing nucleotide triphosphate hydrolases"/>
    <property type="match status" value="2"/>
</dbReference>
<keyword evidence="10" id="KW-0378">Hydrolase</keyword>
<dbReference type="InterPro" id="IPR001650">
    <property type="entry name" value="Helicase_C-like"/>
</dbReference>
<dbReference type="VEuPathDB" id="FungiDB:SCODWIG_03707"/>
<dbReference type="InterPro" id="IPR000629">
    <property type="entry name" value="RNA-helicase_DEAD-box_CS"/>
</dbReference>
<feature type="domain" description="Helicase ATP-binding" evidence="18">
    <location>
        <begin position="162"/>
        <end position="334"/>
    </location>
</feature>
<evidence type="ECO:0000259" key="18">
    <source>
        <dbReference type="PROSITE" id="PS51192"/>
    </source>
</evidence>
<comment type="catalytic activity">
    <reaction evidence="15">
        <text>ATP + H2O = ADP + phosphate + H(+)</text>
        <dbReference type="Rhea" id="RHEA:13065"/>
        <dbReference type="ChEBI" id="CHEBI:15377"/>
        <dbReference type="ChEBI" id="CHEBI:15378"/>
        <dbReference type="ChEBI" id="CHEBI:30616"/>
        <dbReference type="ChEBI" id="CHEBI:43474"/>
        <dbReference type="ChEBI" id="CHEBI:456216"/>
        <dbReference type="EC" id="3.6.4.13"/>
    </reaction>
</comment>
<dbReference type="PROSITE" id="PS51192">
    <property type="entry name" value="HELICASE_ATP_BIND_1"/>
    <property type="match status" value="1"/>
</dbReference>
<feature type="short sequence motif" description="Q motif" evidence="16">
    <location>
        <begin position="131"/>
        <end position="159"/>
    </location>
</feature>
<evidence type="ECO:0000256" key="1">
    <source>
        <dbReference type="ARBA" id="ARBA00003706"/>
    </source>
</evidence>
<dbReference type="InterPro" id="IPR014001">
    <property type="entry name" value="Helicase_ATP-bd"/>
</dbReference>
<keyword evidence="8" id="KW-0698">rRNA processing</keyword>
<dbReference type="InterPro" id="IPR050079">
    <property type="entry name" value="DEAD_box_RNA_helicase"/>
</dbReference>
<evidence type="ECO:0000256" key="11">
    <source>
        <dbReference type="ARBA" id="ARBA00022806"/>
    </source>
</evidence>
<feature type="domain" description="DEAD-box RNA helicase Q" evidence="20">
    <location>
        <begin position="131"/>
        <end position="159"/>
    </location>
</feature>
<evidence type="ECO:0000259" key="20">
    <source>
        <dbReference type="PROSITE" id="PS51195"/>
    </source>
</evidence>
<dbReference type="SMART" id="SM00490">
    <property type="entry name" value="HELICc"/>
    <property type="match status" value="1"/>
</dbReference>
<dbReference type="GO" id="GO:0005524">
    <property type="term" value="F:ATP binding"/>
    <property type="evidence" value="ECO:0007669"/>
    <property type="project" value="UniProtKB-KW"/>
</dbReference>
<dbReference type="FunFam" id="3.40.50.300:FF:000865">
    <property type="entry name" value="ATP-dependent RNA helicase DDX54"/>
    <property type="match status" value="1"/>
</dbReference>
<feature type="compositionally biased region" description="Basic and acidic residues" evidence="17">
    <location>
        <begin position="90"/>
        <end position="101"/>
    </location>
</feature>
<dbReference type="GO" id="GO:0003724">
    <property type="term" value="F:RNA helicase activity"/>
    <property type="evidence" value="ECO:0007669"/>
    <property type="project" value="UniProtKB-EC"/>
</dbReference>
<keyword evidence="9" id="KW-0547">Nucleotide-binding</keyword>
<evidence type="ECO:0000256" key="16">
    <source>
        <dbReference type="PROSITE-ProRule" id="PRU00552"/>
    </source>
</evidence>
<evidence type="ECO:0000256" key="3">
    <source>
        <dbReference type="ARBA" id="ARBA00010379"/>
    </source>
</evidence>
<evidence type="ECO:0000256" key="6">
    <source>
        <dbReference type="ARBA" id="ARBA00021760"/>
    </source>
</evidence>
<comment type="similarity">
    <text evidence="3">Belongs to the DEAD box helicase family. DDX54/DBP10 subfamily.</text>
</comment>
<evidence type="ECO:0000256" key="8">
    <source>
        <dbReference type="ARBA" id="ARBA00022552"/>
    </source>
</evidence>
<evidence type="ECO:0000256" key="9">
    <source>
        <dbReference type="ARBA" id="ARBA00022741"/>
    </source>
</evidence>
<evidence type="ECO:0000256" key="17">
    <source>
        <dbReference type="SAM" id="MobiDB-lite"/>
    </source>
</evidence>
<dbReference type="Pfam" id="PF00271">
    <property type="entry name" value="Helicase_C"/>
    <property type="match status" value="1"/>
</dbReference>
<feature type="compositionally biased region" description="Basic and acidic residues" evidence="17">
    <location>
        <begin position="960"/>
        <end position="979"/>
    </location>
</feature>
<dbReference type="GO" id="GO:0003723">
    <property type="term" value="F:RNA binding"/>
    <property type="evidence" value="ECO:0007669"/>
    <property type="project" value="UniProtKB-KW"/>
</dbReference>
<dbReference type="GO" id="GO:0005829">
    <property type="term" value="C:cytosol"/>
    <property type="evidence" value="ECO:0007669"/>
    <property type="project" value="TreeGrafter"/>
</dbReference>
<dbReference type="SMART" id="SM01123">
    <property type="entry name" value="DBP10CT"/>
    <property type="match status" value="1"/>
</dbReference>
<dbReference type="InterPro" id="IPR014014">
    <property type="entry name" value="RNA_helicase_DEAD_Q_motif"/>
</dbReference>
<dbReference type="Proteomes" id="UP000262825">
    <property type="component" value="Unassembled WGS sequence"/>
</dbReference>
<dbReference type="AlphaFoldDB" id="A0A376BBF2"/>
<dbReference type="PANTHER" id="PTHR47959">
    <property type="entry name" value="ATP-DEPENDENT RNA HELICASE RHLE-RELATED"/>
    <property type="match status" value="1"/>
</dbReference>
<keyword evidence="11 21" id="KW-0347">Helicase</keyword>
<organism evidence="21 22">
    <name type="scientific">Saccharomycodes ludwigii</name>
    <dbReference type="NCBI Taxonomy" id="36035"/>
    <lineage>
        <taxon>Eukaryota</taxon>
        <taxon>Fungi</taxon>
        <taxon>Dikarya</taxon>
        <taxon>Ascomycota</taxon>
        <taxon>Saccharomycotina</taxon>
        <taxon>Saccharomycetes</taxon>
        <taxon>Saccharomycodales</taxon>
        <taxon>Saccharomycodaceae</taxon>
        <taxon>Saccharomycodes</taxon>
    </lineage>
</organism>
<dbReference type="EMBL" id="UFAJ01001011">
    <property type="protein sequence ID" value="SSD61946.1"/>
    <property type="molecule type" value="Genomic_DNA"/>
</dbReference>
<dbReference type="GO" id="GO:0005730">
    <property type="term" value="C:nucleolus"/>
    <property type="evidence" value="ECO:0007669"/>
    <property type="project" value="UniProtKB-SubCell"/>
</dbReference>
<dbReference type="InterPro" id="IPR033517">
    <property type="entry name" value="DDX54/DBP10_DEAD-box_helicase"/>
</dbReference>
<dbReference type="GO" id="GO:0006364">
    <property type="term" value="P:rRNA processing"/>
    <property type="evidence" value="ECO:0007669"/>
    <property type="project" value="UniProtKB-KW"/>
</dbReference>
<feature type="region of interest" description="Disordered" evidence="17">
    <location>
        <begin position="389"/>
        <end position="418"/>
    </location>
</feature>
<feature type="compositionally biased region" description="Basic residues" evidence="17">
    <location>
        <begin position="980"/>
        <end position="991"/>
    </location>
</feature>